<proteinExistence type="inferred from homology"/>
<keyword evidence="7" id="KW-1185">Reference proteome</keyword>
<dbReference type="PANTHER" id="PTHR30537">
    <property type="entry name" value="HTH-TYPE TRANSCRIPTIONAL REGULATOR"/>
    <property type="match status" value="1"/>
</dbReference>
<dbReference type="Proteomes" id="UP000593594">
    <property type="component" value="Chromosome"/>
</dbReference>
<dbReference type="PRINTS" id="PR00039">
    <property type="entry name" value="HTHLYSR"/>
</dbReference>
<dbReference type="GO" id="GO:0006351">
    <property type="term" value="P:DNA-templated transcription"/>
    <property type="evidence" value="ECO:0007669"/>
    <property type="project" value="TreeGrafter"/>
</dbReference>
<evidence type="ECO:0000256" key="4">
    <source>
        <dbReference type="ARBA" id="ARBA00023163"/>
    </source>
</evidence>
<dbReference type="Pfam" id="PF00126">
    <property type="entry name" value="HTH_1"/>
    <property type="match status" value="1"/>
</dbReference>
<dbReference type="AlphaFoldDB" id="A0A7S8C5N7"/>
<dbReference type="InterPro" id="IPR005119">
    <property type="entry name" value="LysR_subst-bd"/>
</dbReference>
<sequence>MRRNLPPLNALKAFEAAGRHEQISAAADELAVTHGAVSRQVRQLEEILGVALFEGPRNQQRLTAAGRRLLPVLTSALDLVESGVRSVSQTARGELVVSCFGTLMMRWLIPRLYRFKARYPDIDLRLQASDVPVDFARENLDLAIRSVKQPHARSDEVIPFLPEHAGPVLSAKLMAERPVRTPSDLAAFTFLHTQTRRHAWAEWFDLEGVDAVTPASESEFEHLYFMIEAAMSGLGVGMGLWSLVADDIAAERLVAPFGFKANSRAYVALRPRRRNPSADVFVEWLVEEGAKTPPPPG</sequence>
<evidence type="ECO:0000313" key="6">
    <source>
        <dbReference type="EMBL" id="QPC43865.1"/>
    </source>
</evidence>
<gene>
    <name evidence="6" type="ORF">HW532_14915</name>
</gene>
<dbReference type="FunFam" id="3.40.190.10:FF:000017">
    <property type="entry name" value="Glycine cleavage system transcriptional activator"/>
    <property type="match status" value="1"/>
</dbReference>
<accession>A0A7S8C5N7</accession>
<organism evidence="6 7">
    <name type="scientific">Kaustia mangrovi</name>
    <dbReference type="NCBI Taxonomy" id="2593653"/>
    <lineage>
        <taxon>Bacteria</taxon>
        <taxon>Pseudomonadati</taxon>
        <taxon>Pseudomonadota</taxon>
        <taxon>Alphaproteobacteria</taxon>
        <taxon>Hyphomicrobiales</taxon>
        <taxon>Parvibaculaceae</taxon>
        <taxon>Kaustia</taxon>
    </lineage>
</organism>
<evidence type="ECO:0000259" key="5">
    <source>
        <dbReference type="PROSITE" id="PS50931"/>
    </source>
</evidence>
<dbReference type="InterPro" id="IPR000847">
    <property type="entry name" value="LysR_HTH_N"/>
</dbReference>
<dbReference type="InterPro" id="IPR036390">
    <property type="entry name" value="WH_DNA-bd_sf"/>
</dbReference>
<dbReference type="KEGG" id="kmn:HW532_14915"/>
<dbReference type="GO" id="GO:0003700">
    <property type="term" value="F:DNA-binding transcription factor activity"/>
    <property type="evidence" value="ECO:0007669"/>
    <property type="project" value="InterPro"/>
</dbReference>
<dbReference type="SUPFAM" id="SSF46785">
    <property type="entry name" value="Winged helix' DNA-binding domain"/>
    <property type="match status" value="1"/>
</dbReference>
<dbReference type="PANTHER" id="PTHR30537:SF74">
    <property type="entry name" value="HTH-TYPE TRANSCRIPTIONAL REGULATOR TRPI"/>
    <property type="match status" value="1"/>
</dbReference>
<dbReference type="GO" id="GO:0043565">
    <property type="term" value="F:sequence-specific DNA binding"/>
    <property type="evidence" value="ECO:0007669"/>
    <property type="project" value="TreeGrafter"/>
</dbReference>
<keyword evidence="4" id="KW-0804">Transcription</keyword>
<dbReference type="Gene3D" id="3.40.190.10">
    <property type="entry name" value="Periplasmic binding protein-like II"/>
    <property type="match status" value="2"/>
</dbReference>
<name>A0A7S8C5N7_9HYPH</name>
<feature type="domain" description="HTH lysR-type" evidence="5">
    <location>
        <begin position="6"/>
        <end position="63"/>
    </location>
</feature>
<evidence type="ECO:0000256" key="2">
    <source>
        <dbReference type="ARBA" id="ARBA00023015"/>
    </source>
</evidence>
<keyword evidence="3" id="KW-0238">DNA-binding</keyword>
<dbReference type="EMBL" id="CP058214">
    <property type="protein sequence ID" value="QPC43865.1"/>
    <property type="molecule type" value="Genomic_DNA"/>
</dbReference>
<dbReference type="InterPro" id="IPR036388">
    <property type="entry name" value="WH-like_DNA-bd_sf"/>
</dbReference>
<dbReference type="Gene3D" id="1.10.10.10">
    <property type="entry name" value="Winged helix-like DNA-binding domain superfamily/Winged helix DNA-binding domain"/>
    <property type="match status" value="1"/>
</dbReference>
<evidence type="ECO:0000256" key="1">
    <source>
        <dbReference type="ARBA" id="ARBA00009437"/>
    </source>
</evidence>
<dbReference type="Pfam" id="PF03466">
    <property type="entry name" value="LysR_substrate"/>
    <property type="match status" value="1"/>
</dbReference>
<dbReference type="RefSeq" id="WP_213161228.1">
    <property type="nucleotide sequence ID" value="NZ_CP058214.1"/>
</dbReference>
<reference evidence="6 7" key="1">
    <citation type="submission" date="2020-06" db="EMBL/GenBank/DDBJ databases">
        <title>Genome sequence of 2 isolates from Red Sea Mangroves.</title>
        <authorList>
            <person name="Sefrji F."/>
            <person name="Michoud G."/>
            <person name="Merlino G."/>
            <person name="Daffonchio D."/>
        </authorList>
    </citation>
    <scope>NUCLEOTIDE SEQUENCE [LARGE SCALE GENOMIC DNA]</scope>
    <source>
        <strain evidence="6 7">R1DC25</strain>
    </source>
</reference>
<protein>
    <submittedName>
        <fullName evidence="6">LysR family transcriptional regulator</fullName>
    </submittedName>
</protein>
<dbReference type="SUPFAM" id="SSF53850">
    <property type="entry name" value="Periplasmic binding protein-like II"/>
    <property type="match status" value="1"/>
</dbReference>
<evidence type="ECO:0000256" key="3">
    <source>
        <dbReference type="ARBA" id="ARBA00023125"/>
    </source>
</evidence>
<comment type="similarity">
    <text evidence="1">Belongs to the LysR transcriptional regulatory family.</text>
</comment>
<dbReference type="PROSITE" id="PS50931">
    <property type="entry name" value="HTH_LYSR"/>
    <property type="match status" value="1"/>
</dbReference>
<evidence type="ECO:0000313" key="7">
    <source>
        <dbReference type="Proteomes" id="UP000593594"/>
    </source>
</evidence>
<keyword evidence="2" id="KW-0805">Transcription regulation</keyword>
<dbReference type="InterPro" id="IPR058163">
    <property type="entry name" value="LysR-type_TF_proteobact-type"/>
</dbReference>